<evidence type="ECO:0000313" key="2">
    <source>
        <dbReference type="Proteomes" id="UP000003346"/>
    </source>
</evidence>
<dbReference type="EMBL" id="AAUV01000028">
    <property type="protein sequence ID" value="EAV40009.1"/>
    <property type="molecule type" value="Genomic_DNA"/>
</dbReference>
<sequence>MVINSLFYNFQKESRMRHRIIAVKFSKDGKRIIAVKLKWPMQVWSLKEKNVLKVLDLFMEIGQGNHFFYTDKCGREAEIEVVDLDNPNGGYIRTKANDKKEDNLLNLIRF</sequence>
<evidence type="ECO:0000313" key="1">
    <source>
        <dbReference type="EMBL" id="EAV40009.1"/>
    </source>
</evidence>
<dbReference type="Pfam" id="PF13031">
    <property type="entry name" value="DUF3892"/>
    <property type="match status" value="1"/>
</dbReference>
<protein>
    <recommendedName>
        <fullName evidence="3">DUF3892 domain-containing protein</fullName>
    </recommendedName>
</protein>
<comment type="caution">
    <text evidence="1">The sequence shown here is derived from an EMBL/GenBank/DDBJ whole genome shotgun (WGS) entry which is preliminary data.</text>
</comment>
<organism evidence="1 2">
    <name type="scientific">Oenococcus oeni ATCC BAA-1163</name>
    <dbReference type="NCBI Taxonomy" id="379360"/>
    <lineage>
        <taxon>Bacteria</taxon>
        <taxon>Bacillati</taxon>
        <taxon>Bacillota</taxon>
        <taxon>Bacilli</taxon>
        <taxon>Lactobacillales</taxon>
        <taxon>Lactobacillaceae</taxon>
        <taxon>Oenococcus</taxon>
    </lineage>
</organism>
<name>A0NHL9_OENOE</name>
<accession>A0NHL9</accession>
<dbReference type="InterPro" id="IPR024997">
    <property type="entry name" value="DUF3892"/>
</dbReference>
<dbReference type="AlphaFoldDB" id="A0NHL9"/>
<dbReference type="HOGENOM" id="CLU_2168394_0_0_9"/>
<proteinExistence type="predicted"/>
<gene>
    <name evidence="1" type="ORF">OENOO_32006</name>
</gene>
<evidence type="ECO:0008006" key="3">
    <source>
        <dbReference type="Google" id="ProtNLM"/>
    </source>
</evidence>
<reference evidence="1 2" key="1">
    <citation type="submission" date="2006-11" db="EMBL/GenBank/DDBJ databases">
        <authorList>
            <consortium name="Laboratoire de Microbiologie (Universite Bourgogne)"/>
            <consortium name="GENOME Express"/>
            <consortium name="UMR Oenologie Ampelologie (Universite Bordeaux 2)"/>
            <person name="Guzzo J."/>
        </authorList>
    </citation>
    <scope>NUCLEOTIDE SEQUENCE [LARGE SCALE GENOMIC DNA]</scope>
    <source>
        <strain evidence="1 2">ATCC BAA-1163</strain>
    </source>
</reference>
<dbReference type="Proteomes" id="UP000003346">
    <property type="component" value="Unassembled WGS sequence"/>
</dbReference>